<keyword evidence="6 9" id="KW-0378">Hydrolase</keyword>
<evidence type="ECO:0000256" key="6">
    <source>
        <dbReference type="ARBA" id="ARBA00022801"/>
    </source>
</evidence>
<feature type="binding site" evidence="9">
    <location>
        <position position="10"/>
    </location>
    <ligand>
        <name>Mg(2+)</name>
        <dbReference type="ChEBI" id="CHEBI:18420"/>
        <note>catalytic</note>
    </ligand>
</feature>
<dbReference type="GO" id="GO:0004521">
    <property type="term" value="F:RNA endonuclease activity"/>
    <property type="evidence" value="ECO:0007669"/>
    <property type="project" value="InterPro"/>
</dbReference>
<comment type="cofactor">
    <cofactor evidence="1 9">
        <name>Mg(2+)</name>
        <dbReference type="ChEBI" id="CHEBI:18420"/>
    </cofactor>
</comment>
<evidence type="ECO:0000313" key="11">
    <source>
        <dbReference type="Proteomes" id="UP000192491"/>
    </source>
</evidence>
<dbReference type="InterPro" id="IPR019199">
    <property type="entry name" value="Virulence_VapD/CRISPR_Cas2"/>
</dbReference>
<dbReference type="HAMAP" id="MF_01471">
    <property type="entry name" value="Cas2"/>
    <property type="match status" value="1"/>
</dbReference>
<evidence type="ECO:0000313" key="10">
    <source>
        <dbReference type="EMBL" id="OQX15248.1"/>
    </source>
</evidence>
<gene>
    <name evidence="9" type="primary">cas2</name>
    <name evidence="10" type="ORF">BWK73_07410</name>
</gene>
<organism evidence="10 11">
    <name type="scientific">Thiothrix lacustris</name>
    <dbReference type="NCBI Taxonomy" id="525917"/>
    <lineage>
        <taxon>Bacteria</taxon>
        <taxon>Pseudomonadati</taxon>
        <taxon>Pseudomonadota</taxon>
        <taxon>Gammaproteobacteria</taxon>
        <taxon>Thiotrichales</taxon>
        <taxon>Thiotrichaceae</taxon>
        <taxon>Thiothrix</taxon>
    </lineage>
</organism>
<dbReference type="EC" id="3.1.-.-" evidence="9"/>
<dbReference type="EMBL" id="MTEJ01000017">
    <property type="protein sequence ID" value="OQX15248.1"/>
    <property type="molecule type" value="Genomic_DNA"/>
</dbReference>
<dbReference type="GO" id="GO:0046872">
    <property type="term" value="F:metal ion binding"/>
    <property type="evidence" value="ECO:0007669"/>
    <property type="project" value="UniProtKB-UniRule"/>
</dbReference>
<dbReference type="Pfam" id="PF09827">
    <property type="entry name" value="CRISPR_Cas2"/>
    <property type="match status" value="1"/>
</dbReference>
<evidence type="ECO:0000256" key="3">
    <source>
        <dbReference type="ARBA" id="ARBA00022722"/>
    </source>
</evidence>
<protein>
    <recommendedName>
        <fullName evidence="9">CRISPR-associated endoribonuclease Cas2</fullName>
        <ecNumber evidence="9">3.1.-.-</ecNumber>
    </recommendedName>
</protein>
<evidence type="ECO:0000256" key="1">
    <source>
        <dbReference type="ARBA" id="ARBA00001946"/>
    </source>
</evidence>
<dbReference type="InterPro" id="IPR021127">
    <property type="entry name" value="CRISPR_associated_Cas2"/>
</dbReference>
<name>A0A1Y1QW56_9GAMM</name>
<keyword evidence="3 9" id="KW-0540">Nuclease</keyword>
<dbReference type="Proteomes" id="UP000192491">
    <property type="component" value="Unassembled WGS sequence"/>
</dbReference>
<evidence type="ECO:0000256" key="2">
    <source>
        <dbReference type="ARBA" id="ARBA00009959"/>
    </source>
</evidence>
<dbReference type="GO" id="GO:0043571">
    <property type="term" value="P:maintenance of CRISPR repeat elements"/>
    <property type="evidence" value="ECO:0007669"/>
    <property type="project" value="UniProtKB-UniRule"/>
</dbReference>
<keyword evidence="5 9" id="KW-0255">Endonuclease</keyword>
<dbReference type="SUPFAM" id="SSF143430">
    <property type="entry name" value="TTP0101/SSO1404-like"/>
    <property type="match status" value="1"/>
</dbReference>
<evidence type="ECO:0000256" key="9">
    <source>
        <dbReference type="HAMAP-Rule" id="MF_01471"/>
    </source>
</evidence>
<evidence type="ECO:0000256" key="8">
    <source>
        <dbReference type="ARBA" id="ARBA00023118"/>
    </source>
</evidence>
<reference evidence="10 11" key="1">
    <citation type="submission" date="2017-01" db="EMBL/GenBank/DDBJ databases">
        <title>Novel large sulfur bacteria in the metagenomes of groundwater-fed chemosynthetic microbial mats in the Lake Huron basin.</title>
        <authorList>
            <person name="Sharrar A.M."/>
            <person name="Flood B.E."/>
            <person name="Bailey J.V."/>
            <person name="Jones D.S."/>
            <person name="Biddanda B."/>
            <person name="Ruberg S.A."/>
            <person name="Marcus D.N."/>
            <person name="Dick G.J."/>
        </authorList>
    </citation>
    <scope>NUCLEOTIDE SEQUENCE [LARGE SCALE GENOMIC DNA]</scope>
    <source>
        <strain evidence="10">A8</strain>
    </source>
</reference>
<keyword evidence="4 9" id="KW-0479">Metal-binding</keyword>
<evidence type="ECO:0000256" key="5">
    <source>
        <dbReference type="ARBA" id="ARBA00022759"/>
    </source>
</evidence>
<dbReference type="CDD" id="cd09725">
    <property type="entry name" value="Cas2_I_II_III"/>
    <property type="match status" value="1"/>
</dbReference>
<keyword evidence="7 9" id="KW-0460">Magnesium</keyword>
<dbReference type="GO" id="GO:0051607">
    <property type="term" value="P:defense response to virus"/>
    <property type="evidence" value="ECO:0007669"/>
    <property type="project" value="UniProtKB-UniRule"/>
</dbReference>
<dbReference type="Gene3D" id="3.30.70.240">
    <property type="match status" value="1"/>
</dbReference>
<dbReference type="GO" id="GO:0016787">
    <property type="term" value="F:hydrolase activity"/>
    <property type="evidence" value="ECO:0007669"/>
    <property type="project" value="UniProtKB-KW"/>
</dbReference>
<comment type="subunit">
    <text evidence="9">Homodimer, forms a heterotetramer with a Cas1 homodimer.</text>
</comment>
<evidence type="ECO:0000256" key="4">
    <source>
        <dbReference type="ARBA" id="ARBA00022723"/>
    </source>
</evidence>
<evidence type="ECO:0000256" key="7">
    <source>
        <dbReference type="ARBA" id="ARBA00022842"/>
    </source>
</evidence>
<comment type="similarity">
    <text evidence="2 9">Belongs to the CRISPR-associated endoribonuclease Cas2 protein family.</text>
</comment>
<comment type="caution">
    <text evidence="10">The sequence shown here is derived from an EMBL/GenBank/DDBJ whole genome shotgun (WGS) entry which is preliminary data.</text>
</comment>
<sequence>MKQWHLLAYDVRDAKRLRKVHYYLKKRAVPLQKSVFLLHCSAADLATTLQGVRERAHLREDDIRLYPVHTPAAIWAAGQQNSAVQDLYAGKASATPADTGWLQQLKQTLFG</sequence>
<proteinExistence type="inferred from homology"/>
<dbReference type="NCBIfam" id="TIGR01573">
    <property type="entry name" value="cas2"/>
    <property type="match status" value="1"/>
</dbReference>
<keyword evidence="8 9" id="KW-0051">Antiviral defense</keyword>
<accession>A0A1Y1QW56</accession>
<dbReference type="AlphaFoldDB" id="A0A1Y1QW56"/>
<comment type="function">
    <text evidence="9">CRISPR (clustered regularly interspaced short palindromic repeat), is an adaptive immune system that provides protection against mobile genetic elements (viruses, transposable elements and conjugative plasmids). CRISPR clusters contain sequences complementary to antecedent mobile elements and target invading nucleic acids. CRISPR clusters are transcribed and processed into CRISPR RNA (crRNA). Functions as a ssRNA-specific endoribonuclease. Involved in the integration of spacer DNA into the CRISPR cassette.</text>
</comment>